<sequence length="269" mass="29083">MRISACQMISGIDPEQNVLDAVNLISASADSGADLVVLPENFALMAGDAANLGIAEAVGEGPIQDAVRMAAMRCGLWVVAGSIPLKGKDATHYTQSSLVFDPEGNIAARYDRIHLFRLQNKTEFYDERIYIEPGKSPVTFRMTTWDGESFSVGLSLGFDLRFPELFRGLSQPDLIVLPATFTEMTGRAHWATLLAARAIENQCFVAAAAQGGHHACGRRTWGHSRIIDAWGGMVSELASGTGIVIGNIERSQLENVRSTLPALASRTIY</sequence>
<dbReference type="STRING" id="742823.HMPREF9465_00449"/>
<dbReference type="RefSeq" id="WP_005433719.1">
    <property type="nucleotide sequence ID" value="NZ_JH815514.1"/>
</dbReference>
<protein>
    <recommendedName>
        <fullName evidence="1">CN hydrolase domain-containing protein</fullName>
    </recommendedName>
</protein>
<dbReference type="HOGENOM" id="CLU_030130_1_2_4"/>
<dbReference type="eggNOG" id="COG0388">
    <property type="taxonomic scope" value="Bacteria"/>
</dbReference>
<accession>K1JVY1</accession>
<keyword evidence="3" id="KW-1185">Reference proteome</keyword>
<dbReference type="InterPro" id="IPR003010">
    <property type="entry name" value="C-N_Hydrolase"/>
</dbReference>
<evidence type="ECO:0000259" key="1">
    <source>
        <dbReference type="PROSITE" id="PS50263"/>
    </source>
</evidence>
<name>K1JVY1_9BURK</name>
<gene>
    <name evidence="2" type="ORF">HMPREF9465_00449</name>
</gene>
<dbReference type="Pfam" id="PF00795">
    <property type="entry name" value="CN_hydrolase"/>
    <property type="match status" value="1"/>
</dbReference>
<dbReference type="Proteomes" id="UP000005835">
    <property type="component" value="Unassembled WGS sequence"/>
</dbReference>
<dbReference type="OrthoDB" id="9811121at2"/>
<dbReference type="Gene3D" id="3.60.110.10">
    <property type="entry name" value="Carbon-nitrogen hydrolase"/>
    <property type="match status" value="1"/>
</dbReference>
<dbReference type="AlphaFoldDB" id="K1JVY1"/>
<comment type="caution">
    <text evidence="2">The sequence shown here is derived from an EMBL/GenBank/DDBJ whole genome shotgun (WGS) entry which is preliminary data.</text>
</comment>
<dbReference type="SUPFAM" id="SSF56317">
    <property type="entry name" value="Carbon-nitrogen hydrolase"/>
    <property type="match status" value="1"/>
</dbReference>
<evidence type="ECO:0000313" key="3">
    <source>
        <dbReference type="Proteomes" id="UP000005835"/>
    </source>
</evidence>
<organism evidence="2 3">
    <name type="scientific">Sutterella wadsworthensis 2_1_59BFAA</name>
    <dbReference type="NCBI Taxonomy" id="742823"/>
    <lineage>
        <taxon>Bacteria</taxon>
        <taxon>Pseudomonadati</taxon>
        <taxon>Pseudomonadota</taxon>
        <taxon>Betaproteobacteria</taxon>
        <taxon>Burkholderiales</taxon>
        <taxon>Sutterellaceae</taxon>
        <taxon>Sutterella</taxon>
    </lineage>
</organism>
<reference evidence="2 3" key="1">
    <citation type="submission" date="2012-05" db="EMBL/GenBank/DDBJ databases">
        <title>The Genome Sequence of Sutterella wadsworthensis 2_1_59BFAA.</title>
        <authorList>
            <consortium name="The Broad Institute Genome Sequencing Platform"/>
            <person name="Earl A."/>
            <person name="Ward D."/>
            <person name="Feldgarden M."/>
            <person name="Gevers D."/>
            <person name="Daigneault M."/>
            <person name="Strauss J."/>
            <person name="Allen-Vercoe E."/>
            <person name="Walker B."/>
            <person name="Young S.K."/>
            <person name="Zeng Q."/>
            <person name="Gargeya S."/>
            <person name="Fitzgerald M."/>
            <person name="Haas B."/>
            <person name="Abouelleil A."/>
            <person name="Alvarado L."/>
            <person name="Arachchi H.M."/>
            <person name="Berlin A.M."/>
            <person name="Chapman S.B."/>
            <person name="Goldberg J."/>
            <person name="Griggs A."/>
            <person name="Gujja S."/>
            <person name="Hansen M."/>
            <person name="Howarth C."/>
            <person name="Imamovic A."/>
            <person name="Larimer J."/>
            <person name="McCowen C."/>
            <person name="Montmayeur A."/>
            <person name="Murphy C."/>
            <person name="Neiman D."/>
            <person name="Pearson M."/>
            <person name="Priest M."/>
            <person name="Roberts A."/>
            <person name="Saif S."/>
            <person name="Shea T."/>
            <person name="Sisk P."/>
            <person name="Sykes S."/>
            <person name="Wortman J."/>
            <person name="Nusbaum C."/>
            <person name="Birren B."/>
        </authorList>
    </citation>
    <scope>NUCLEOTIDE SEQUENCE [LARGE SCALE GENOMIC DNA]</scope>
    <source>
        <strain evidence="2 3">2_1_59BFAA</strain>
    </source>
</reference>
<dbReference type="PROSITE" id="PS50263">
    <property type="entry name" value="CN_HYDROLASE"/>
    <property type="match status" value="1"/>
</dbReference>
<dbReference type="InterPro" id="IPR036526">
    <property type="entry name" value="C-N_Hydrolase_sf"/>
</dbReference>
<dbReference type="PATRIC" id="fig|742823.3.peg.446"/>
<dbReference type="PANTHER" id="PTHR23088:SF27">
    <property type="entry name" value="DEAMINATED GLUTATHIONE AMIDASE"/>
    <property type="match status" value="1"/>
</dbReference>
<dbReference type="PANTHER" id="PTHR23088">
    <property type="entry name" value="NITRILASE-RELATED"/>
    <property type="match status" value="1"/>
</dbReference>
<proteinExistence type="predicted"/>
<feature type="domain" description="CN hydrolase" evidence="1">
    <location>
        <begin position="1"/>
        <end position="250"/>
    </location>
</feature>
<evidence type="ECO:0000313" key="2">
    <source>
        <dbReference type="EMBL" id="EKB31872.1"/>
    </source>
</evidence>
<dbReference type="EMBL" id="ADMG01000016">
    <property type="protein sequence ID" value="EKB31872.1"/>
    <property type="molecule type" value="Genomic_DNA"/>
</dbReference>